<dbReference type="OrthoDB" id="8063979at2759"/>
<reference evidence="3 4" key="1">
    <citation type="submission" date="2019-08" db="EMBL/GenBank/DDBJ databases">
        <title>Whole genome of Aphis craccivora.</title>
        <authorList>
            <person name="Voronova N.V."/>
            <person name="Shulinski R.S."/>
            <person name="Bandarenka Y.V."/>
            <person name="Zhorov D.G."/>
            <person name="Warner D."/>
        </authorList>
    </citation>
    <scope>NUCLEOTIDE SEQUENCE [LARGE SCALE GENOMIC DNA]</scope>
    <source>
        <strain evidence="3">180601</strain>
        <tissue evidence="3">Whole Body</tissue>
    </source>
</reference>
<evidence type="ECO:0008006" key="5">
    <source>
        <dbReference type="Google" id="ProtNLM"/>
    </source>
</evidence>
<keyword evidence="4" id="KW-1185">Reference proteome</keyword>
<dbReference type="CDD" id="cd01650">
    <property type="entry name" value="RT_nLTR_like"/>
    <property type="match status" value="1"/>
</dbReference>
<dbReference type="PANTHER" id="PTHR19446">
    <property type="entry name" value="REVERSE TRANSCRIPTASES"/>
    <property type="match status" value="1"/>
</dbReference>
<name>A0A6G0Y6N7_APHCR</name>
<dbReference type="Pfam" id="PF14529">
    <property type="entry name" value="Exo_endo_phos_2"/>
    <property type="match status" value="1"/>
</dbReference>
<dbReference type="Proteomes" id="UP000478052">
    <property type="component" value="Unassembled WGS sequence"/>
</dbReference>
<feature type="domain" description="Reverse transcriptase" evidence="1">
    <location>
        <begin position="436"/>
        <end position="671"/>
    </location>
</feature>
<protein>
    <recommendedName>
        <fullName evidence="5">Reverse transcriptase domain-containing protein</fullName>
    </recommendedName>
</protein>
<dbReference type="Pfam" id="PF00078">
    <property type="entry name" value="RVT_1"/>
    <property type="match status" value="1"/>
</dbReference>
<dbReference type="GO" id="GO:0003824">
    <property type="term" value="F:catalytic activity"/>
    <property type="evidence" value="ECO:0007669"/>
    <property type="project" value="InterPro"/>
</dbReference>
<dbReference type="Gene3D" id="3.60.10.10">
    <property type="entry name" value="Endonuclease/exonuclease/phosphatase"/>
    <property type="match status" value="1"/>
</dbReference>
<evidence type="ECO:0000259" key="1">
    <source>
        <dbReference type="Pfam" id="PF00078"/>
    </source>
</evidence>
<dbReference type="InterPro" id="IPR036691">
    <property type="entry name" value="Endo/exonu/phosph_ase_sf"/>
</dbReference>
<organism evidence="3 4">
    <name type="scientific">Aphis craccivora</name>
    <name type="common">Cowpea aphid</name>
    <dbReference type="NCBI Taxonomy" id="307492"/>
    <lineage>
        <taxon>Eukaryota</taxon>
        <taxon>Metazoa</taxon>
        <taxon>Ecdysozoa</taxon>
        <taxon>Arthropoda</taxon>
        <taxon>Hexapoda</taxon>
        <taxon>Insecta</taxon>
        <taxon>Pterygota</taxon>
        <taxon>Neoptera</taxon>
        <taxon>Paraneoptera</taxon>
        <taxon>Hemiptera</taxon>
        <taxon>Sternorrhyncha</taxon>
        <taxon>Aphidomorpha</taxon>
        <taxon>Aphidoidea</taxon>
        <taxon>Aphididae</taxon>
        <taxon>Aphidini</taxon>
        <taxon>Aphis</taxon>
        <taxon>Aphis</taxon>
    </lineage>
</organism>
<dbReference type="InterPro" id="IPR005135">
    <property type="entry name" value="Endo/exonuclease/phosphatase"/>
</dbReference>
<gene>
    <name evidence="3" type="ORF">FWK35_00017954</name>
</gene>
<evidence type="ECO:0000313" key="4">
    <source>
        <dbReference type="Proteomes" id="UP000478052"/>
    </source>
</evidence>
<evidence type="ECO:0000259" key="2">
    <source>
        <dbReference type="Pfam" id="PF14529"/>
    </source>
</evidence>
<comment type="caution">
    <text evidence="3">The sequence shown here is derived from an EMBL/GenBank/DDBJ whole genome shotgun (WGS) entry which is preliminary data.</text>
</comment>
<feature type="domain" description="Endonuclease/exonuclease/phosphatase" evidence="2">
    <location>
        <begin position="95"/>
        <end position="192"/>
    </location>
</feature>
<accession>A0A6G0Y6N7</accession>
<dbReference type="SUPFAM" id="SSF56219">
    <property type="entry name" value="DNase I-like"/>
    <property type="match status" value="1"/>
</dbReference>
<sequence>MSMLKDYCLETNVNVILIQEPCMAAGRVFAFEECRQHHNGINSGAAIIILNESISTLALTQHTSKHISAATLNRGVEREKVTVVSYSLPTSGFLEKVRCILDDGSETLIGADMNGHSELWHCPTSNGRGALTEELIADYNLFVTNTPNDLNTYCREAMGTSNIDVTLVSPGLVNRIREWAVSDSTDSDHNTITHQLVMKEAPVRDLTMHRYNVCRAYWDNLRQNKSKIVNDTIDTCSRSLITIIQEAENASTPKCMPRRPIKCKQPWWSQGLAYLKRRLGAAKRGGLRQIDSQAYNTLRNEYTTEIKKAKMETWRQFAGDLIKNVWGKAFSWAKNGSKTQNVPASLTCHDGSSTTSLDETANLLLYNFFPEDTSPAYAPSNEPLKEYERTVDQHRVKKAIWRIKPAKAPSLDGITAGMLRIAWPVLGDKCAKLVVIPKTGKSDMASPKSYWPISLLPALGKALENLIIQDIETETGINDFRQQHGFVPGRSTITALKEMNAWVDESTCRHVFGVFLDITGTFDNVGWRPVLSRLEEMGASLRSISMICNYLTNRTVCYELENRAYVKQLQRGCSQSSQPGPTLWKVAMSALDDIALLVGASRPPTAFSRIEKYLDAIKTWAKEYYLTFSPSKSLLLTLKGGLKPAYSVGFGTKINDPRIDAGATVKYLGVMLNPRKSYWCRSKDLYKRLRYMTSANWGMGRMAAKIIYEVVFLPRITYAAQIWVPACQMQKVIKLLGSTQRDPLLAITSCYKTASTNCLSAGAGTLPLYLEVRWFSEKEKHRNSKATYAEYEQALIHLVAEWQRRYDSTEKGE</sequence>
<proteinExistence type="predicted"/>
<evidence type="ECO:0000313" key="3">
    <source>
        <dbReference type="EMBL" id="KAF0750261.1"/>
    </source>
</evidence>
<dbReference type="InterPro" id="IPR000477">
    <property type="entry name" value="RT_dom"/>
</dbReference>
<dbReference type="EMBL" id="VUJU01005786">
    <property type="protein sequence ID" value="KAF0750261.1"/>
    <property type="molecule type" value="Genomic_DNA"/>
</dbReference>
<dbReference type="AlphaFoldDB" id="A0A6G0Y6N7"/>